<evidence type="ECO:0000313" key="2">
    <source>
        <dbReference type="Proteomes" id="UP000030653"/>
    </source>
</evidence>
<dbReference type="Proteomes" id="UP000030653">
    <property type="component" value="Unassembled WGS sequence"/>
</dbReference>
<accession>M5FZ37</accession>
<keyword evidence="2" id="KW-1185">Reference proteome</keyword>
<organism evidence="1 2">
    <name type="scientific">Dacryopinax primogenitus (strain DJM 731)</name>
    <name type="common">Brown rot fungus</name>
    <dbReference type="NCBI Taxonomy" id="1858805"/>
    <lineage>
        <taxon>Eukaryota</taxon>
        <taxon>Fungi</taxon>
        <taxon>Dikarya</taxon>
        <taxon>Basidiomycota</taxon>
        <taxon>Agaricomycotina</taxon>
        <taxon>Dacrymycetes</taxon>
        <taxon>Dacrymycetales</taxon>
        <taxon>Dacrymycetaceae</taxon>
        <taxon>Dacryopinax</taxon>
    </lineage>
</organism>
<proteinExistence type="predicted"/>
<name>M5FZ37_DACPD</name>
<dbReference type="EMBL" id="JH795881">
    <property type="protein sequence ID" value="EJT96747.1"/>
    <property type="molecule type" value="Genomic_DNA"/>
</dbReference>
<dbReference type="AlphaFoldDB" id="M5FZ37"/>
<gene>
    <name evidence="1" type="ORF">DACRYDRAFT_25559</name>
</gene>
<dbReference type="GeneID" id="63689277"/>
<protein>
    <submittedName>
        <fullName evidence="1">Uncharacterized protein</fullName>
    </submittedName>
</protein>
<dbReference type="RefSeq" id="XP_040623645.1">
    <property type="nucleotide sequence ID" value="XM_040774215.1"/>
</dbReference>
<dbReference type="HOGENOM" id="CLU_2454705_0_0_1"/>
<sequence>MTHHNVESGRNISENFSIPASSARQILVMSFLVLVGTASCTLTEQGMNLSVSAMRMSTARMLGAIRTITRRNRGLHLSDAGNDDGPSRS</sequence>
<evidence type="ECO:0000313" key="1">
    <source>
        <dbReference type="EMBL" id="EJT96747.1"/>
    </source>
</evidence>
<reference evidence="1 2" key="1">
    <citation type="journal article" date="2012" name="Science">
        <title>The Paleozoic origin of enzymatic lignin decomposition reconstructed from 31 fungal genomes.</title>
        <authorList>
            <person name="Floudas D."/>
            <person name="Binder M."/>
            <person name="Riley R."/>
            <person name="Barry K."/>
            <person name="Blanchette R.A."/>
            <person name="Henrissat B."/>
            <person name="Martinez A.T."/>
            <person name="Otillar R."/>
            <person name="Spatafora J.W."/>
            <person name="Yadav J.S."/>
            <person name="Aerts A."/>
            <person name="Benoit I."/>
            <person name="Boyd A."/>
            <person name="Carlson A."/>
            <person name="Copeland A."/>
            <person name="Coutinho P.M."/>
            <person name="de Vries R.P."/>
            <person name="Ferreira P."/>
            <person name="Findley K."/>
            <person name="Foster B."/>
            <person name="Gaskell J."/>
            <person name="Glotzer D."/>
            <person name="Gorecki P."/>
            <person name="Heitman J."/>
            <person name="Hesse C."/>
            <person name="Hori C."/>
            <person name="Igarashi K."/>
            <person name="Jurgens J.A."/>
            <person name="Kallen N."/>
            <person name="Kersten P."/>
            <person name="Kohler A."/>
            <person name="Kuees U."/>
            <person name="Kumar T.K.A."/>
            <person name="Kuo A."/>
            <person name="LaButti K."/>
            <person name="Larrondo L.F."/>
            <person name="Lindquist E."/>
            <person name="Ling A."/>
            <person name="Lombard V."/>
            <person name="Lucas S."/>
            <person name="Lundell T."/>
            <person name="Martin R."/>
            <person name="McLaughlin D.J."/>
            <person name="Morgenstern I."/>
            <person name="Morin E."/>
            <person name="Murat C."/>
            <person name="Nagy L.G."/>
            <person name="Nolan M."/>
            <person name="Ohm R.A."/>
            <person name="Patyshakuliyeva A."/>
            <person name="Rokas A."/>
            <person name="Ruiz-Duenas F.J."/>
            <person name="Sabat G."/>
            <person name="Salamov A."/>
            <person name="Samejima M."/>
            <person name="Schmutz J."/>
            <person name="Slot J.C."/>
            <person name="St John F."/>
            <person name="Stenlid J."/>
            <person name="Sun H."/>
            <person name="Sun S."/>
            <person name="Syed K."/>
            <person name="Tsang A."/>
            <person name="Wiebenga A."/>
            <person name="Young D."/>
            <person name="Pisabarro A."/>
            <person name="Eastwood D.C."/>
            <person name="Martin F."/>
            <person name="Cullen D."/>
            <person name="Grigoriev I.V."/>
            <person name="Hibbett D.S."/>
        </authorList>
    </citation>
    <scope>NUCLEOTIDE SEQUENCE [LARGE SCALE GENOMIC DNA]</scope>
    <source>
        <strain evidence="1 2">DJM-731 SS1</strain>
    </source>
</reference>